<reference evidence="2 3" key="1">
    <citation type="submission" date="2022-12" db="EMBL/GenBank/DDBJ databases">
        <title>Chromosome-level genome of Tegillarca granosa.</title>
        <authorList>
            <person name="Kim J."/>
        </authorList>
    </citation>
    <scope>NUCLEOTIDE SEQUENCE [LARGE SCALE GENOMIC DNA]</scope>
    <source>
        <strain evidence="2">Teg-2019</strain>
        <tissue evidence="2">Adductor muscle</tissue>
    </source>
</reference>
<sequence length="438" mass="50064">MSSNSDDDRQIFSCRKTRKKRKSFIEDSDSSSDQDVKPNKTPQLIKTPSKTRRKHEGTRSSERIQEKQSKVFSMPKKEDVWNKIPSTSTPSKVLDQLKPRKINQNRGVVGYRKRIQQKTDSSDDSSNTEDLEMEKKEGKMEVKEGKNGGRKSALRKKSSQQKRTKDDDDDDDDDDDKVTRKRTQSNETIKNNKISSAKKLKLLQQKRIKNNDIDGDSSDSDVVSPIRTHKRSIVESDNESDSCSNIRKSTVTMNKDTTTRDKLYENSDFSSDEITENLPLNQIIECGNKDTNDNQINIIKKKRTPSHDNDISISDVVFNSDSNQNNEGINNRKTKCSKKSRVHVIESSDSNSEGQDSETIDVDDDDHESESTAEESSSNCGENSIESVSSNEDTSEHDTSRSALQQRKRNQEREKKFEKFKEARKRFTTLKSPKQKES</sequence>
<feature type="region of interest" description="Disordered" evidence="1">
    <location>
        <begin position="301"/>
        <end position="438"/>
    </location>
</feature>
<evidence type="ECO:0000313" key="2">
    <source>
        <dbReference type="EMBL" id="KAJ8304313.1"/>
    </source>
</evidence>
<feature type="compositionally biased region" description="Basic and acidic residues" evidence="1">
    <location>
        <begin position="57"/>
        <end position="81"/>
    </location>
</feature>
<feature type="compositionally biased region" description="Basic and acidic residues" evidence="1">
    <location>
        <begin position="1"/>
        <end position="10"/>
    </location>
</feature>
<feature type="compositionally biased region" description="Polar residues" evidence="1">
    <location>
        <begin position="379"/>
        <end position="392"/>
    </location>
</feature>
<proteinExistence type="predicted"/>
<feature type="region of interest" description="Disordered" evidence="1">
    <location>
        <begin position="1"/>
        <end position="244"/>
    </location>
</feature>
<accession>A0ABQ9EG97</accession>
<name>A0ABQ9EG97_TEGGR</name>
<dbReference type="Proteomes" id="UP001217089">
    <property type="component" value="Unassembled WGS sequence"/>
</dbReference>
<feature type="compositionally biased region" description="Acidic residues" evidence="1">
    <location>
        <begin position="167"/>
        <end position="176"/>
    </location>
</feature>
<dbReference type="EMBL" id="JARBDR010000903">
    <property type="protein sequence ID" value="KAJ8304313.1"/>
    <property type="molecule type" value="Genomic_DNA"/>
</dbReference>
<protein>
    <submittedName>
        <fullName evidence="2">Uncharacterized protein</fullName>
    </submittedName>
</protein>
<feature type="compositionally biased region" description="Polar residues" evidence="1">
    <location>
        <begin position="317"/>
        <end position="331"/>
    </location>
</feature>
<feature type="compositionally biased region" description="Acidic residues" evidence="1">
    <location>
        <begin position="122"/>
        <end position="132"/>
    </location>
</feature>
<feature type="compositionally biased region" description="Basic and acidic residues" evidence="1">
    <location>
        <begin position="133"/>
        <end position="147"/>
    </location>
</feature>
<comment type="caution">
    <text evidence="2">The sequence shown here is derived from an EMBL/GenBank/DDBJ whole genome shotgun (WGS) entry which is preliminary data.</text>
</comment>
<feature type="compositionally biased region" description="Basic residues" evidence="1">
    <location>
        <begin position="196"/>
        <end position="208"/>
    </location>
</feature>
<gene>
    <name evidence="2" type="ORF">KUTeg_017896</name>
</gene>
<evidence type="ECO:0000313" key="3">
    <source>
        <dbReference type="Proteomes" id="UP001217089"/>
    </source>
</evidence>
<keyword evidence="3" id="KW-1185">Reference proteome</keyword>
<feature type="compositionally biased region" description="Basic residues" evidence="1">
    <location>
        <begin position="332"/>
        <end position="342"/>
    </location>
</feature>
<organism evidence="2 3">
    <name type="scientific">Tegillarca granosa</name>
    <name type="common">Malaysian cockle</name>
    <name type="synonym">Anadara granosa</name>
    <dbReference type="NCBI Taxonomy" id="220873"/>
    <lineage>
        <taxon>Eukaryota</taxon>
        <taxon>Metazoa</taxon>
        <taxon>Spiralia</taxon>
        <taxon>Lophotrochozoa</taxon>
        <taxon>Mollusca</taxon>
        <taxon>Bivalvia</taxon>
        <taxon>Autobranchia</taxon>
        <taxon>Pteriomorphia</taxon>
        <taxon>Arcoida</taxon>
        <taxon>Arcoidea</taxon>
        <taxon>Arcidae</taxon>
        <taxon>Tegillarca</taxon>
    </lineage>
</organism>
<feature type="compositionally biased region" description="Acidic residues" evidence="1">
    <location>
        <begin position="355"/>
        <end position="373"/>
    </location>
</feature>
<feature type="compositionally biased region" description="Basic residues" evidence="1">
    <location>
        <begin position="148"/>
        <end position="162"/>
    </location>
</feature>
<evidence type="ECO:0000256" key="1">
    <source>
        <dbReference type="SAM" id="MobiDB-lite"/>
    </source>
</evidence>
<feature type="compositionally biased region" description="Basic and acidic residues" evidence="1">
    <location>
        <begin position="409"/>
        <end position="421"/>
    </location>
</feature>